<accession>A0A172XCT0</accession>
<dbReference type="PROSITE" id="PS51257">
    <property type="entry name" value="PROKAR_LIPOPROTEIN"/>
    <property type="match status" value="1"/>
</dbReference>
<protein>
    <recommendedName>
        <fullName evidence="3">Lipoprotein</fullName>
    </recommendedName>
</protein>
<proteinExistence type="predicted"/>
<dbReference type="AlphaFoldDB" id="A0A172XCT0"/>
<name>A0A172XCT0_BORTU</name>
<dbReference type="RefSeq" id="WP_119024369.1">
    <property type="nucleotide sequence ID" value="NZ_CP015630.1"/>
</dbReference>
<geneLocation type="plasmid" evidence="1 2">
    <name>lp159</name>
</geneLocation>
<dbReference type="EMBL" id="CP015630">
    <property type="protein sequence ID" value="ANF34451.1"/>
    <property type="molecule type" value="Genomic_DNA"/>
</dbReference>
<reference evidence="1 2" key="1">
    <citation type="submission" date="2016-05" db="EMBL/GenBank/DDBJ databases">
        <title>Chromosome and linear plasmid sequence of a 2015 human isolate of tick-borne relapsing fever spirochete, Borrelia turicatae.</title>
        <authorList>
            <person name="Kingry L.C."/>
            <person name="Dhwani B."/>
            <person name="Replogle A."/>
            <person name="Sexton C."/>
            <person name="Rowe L."/>
            <person name="Stermole B.M."/>
            <person name="Christensen A.M."/>
            <person name="Schriefer M.E."/>
        </authorList>
    </citation>
    <scope>NUCLEOTIDE SEQUENCE [LARGE SCALE GENOMIC DNA]</scope>
    <source>
        <strain evidence="1 2">BTE5EL</strain>
        <plasmid evidence="1 2">lp159</plasmid>
    </source>
</reference>
<evidence type="ECO:0000313" key="2">
    <source>
        <dbReference type="Proteomes" id="UP000264231"/>
    </source>
</evidence>
<organism evidence="1 2">
    <name type="scientific">Borrelia turicatae</name>
    <dbReference type="NCBI Taxonomy" id="142"/>
    <lineage>
        <taxon>Bacteria</taxon>
        <taxon>Pseudomonadati</taxon>
        <taxon>Spirochaetota</taxon>
        <taxon>Spirochaetia</taxon>
        <taxon>Spirochaetales</taxon>
        <taxon>Borreliaceae</taxon>
        <taxon>Borrelia</taxon>
    </lineage>
</organism>
<sequence>MLKIKCFSLLLILILLLLLFISCDLGIKARTNTRAELRTKAEEIVGDEEELAYLYDISDPKLKALLDNFGVSGAGRKAVIYIRGGLLGDDVYDRLNKLGADVVIEKIIKPTVSLLKARGEALRVIQDPTNEGVKVRLQDVFHRYDNLVDIRGKFIYVVGSEDNFAKAVTRYASKFSKFKEMVKNPRVMDVYAWLDDADQATIDEIENIVISDTYDKDKFNSMLNSLDDYRIVRIIDIYRDIKIKQEEALKAIEGVSDDAEKQNLKTRLERLQGEYNSHIRDAFNKSEGELSFQLTNDSNKYRRGFDVIKSNAKAVKASGAADGGS</sequence>
<evidence type="ECO:0008006" key="3">
    <source>
        <dbReference type="Google" id="ProtNLM"/>
    </source>
</evidence>
<dbReference type="Proteomes" id="UP000264231">
    <property type="component" value="Plasmid lp159"/>
</dbReference>
<evidence type="ECO:0000313" key="1">
    <source>
        <dbReference type="EMBL" id="ANF34451.1"/>
    </source>
</evidence>
<keyword evidence="1" id="KW-0614">Plasmid</keyword>
<dbReference type="NCBIfam" id="NF047534">
    <property type="entry name" value="lipo_BTA121_dup"/>
    <property type="match status" value="1"/>
</dbReference>
<gene>
    <name evidence="1" type="ORF">A7978_04910</name>
</gene>